<sequence length="134" mass="15312">MACTAYTSIDVPGACKCMYCRQNVWHPWQELTPYTHYTHTLKPLTHTLKLLIYTLKLLIYTLKSLTHTLKLLIYTLKPLTHTLKLLTHTLKPLTHTLKPLTIIFKPLTKQNSSYLLLTTPHPATSPLAPTTSHP</sequence>
<dbReference type="EMBL" id="JAWQEG010004310">
    <property type="protein sequence ID" value="KAK3862153.1"/>
    <property type="molecule type" value="Genomic_DNA"/>
</dbReference>
<comment type="caution">
    <text evidence="1">The sequence shown here is derived from an EMBL/GenBank/DDBJ whole genome shotgun (WGS) entry which is preliminary data.</text>
</comment>
<reference evidence="1" key="1">
    <citation type="submission" date="2023-10" db="EMBL/GenBank/DDBJ databases">
        <title>Genome assemblies of two species of porcelain crab, Petrolisthes cinctipes and Petrolisthes manimaculis (Anomura: Porcellanidae).</title>
        <authorList>
            <person name="Angst P."/>
        </authorList>
    </citation>
    <scope>NUCLEOTIDE SEQUENCE</scope>
    <source>
        <strain evidence="1">PB745_01</strain>
        <tissue evidence="1">Gill</tissue>
    </source>
</reference>
<organism evidence="1 2">
    <name type="scientific">Petrolisthes cinctipes</name>
    <name type="common">Flat porcelain crab</name>
    <dbReference type="NCBI Taxonomy" id="88211"/>
    <lineage>
        <taxon>Eukaryota</taxon>
        <taxon>Metazoa</taxon>
        <taxon>Ecdysozoa</taxon>
        <taxon>Arthropoda</taxon>
        <taxon>Crustacea</taxon>
        <taxon>Multicrustacea</taxon>
        <taxon>Malacostraca</taxon>
        <taxon>Eumalacostraca</taxon>
        <taxon>Eucarida</taxon>
        <taxon>Decapoda</taxon>
        <taxon>Pleocyemata</taxon>
        <taxon>Anomura</taxon>
        <taxon>Galatheoidea</taxon>
        <taxon>Porcellanidae</taxon>
        <taxon>Petrolisthes</taxon>
    </lineage>
</organism>
<accession>A0AAE1EVB3</accession>
<keyword evidence="2" id="KW-1185">Reference proteome</keyword>
<dbReference type="AlphaFoldDB" id="A0AAE1EVB3"/>
<name>A0AAE1EVB3_PETCI</name>
<proteinExistence type="predicted"/>
<evidence type="ECO:0000313" key="1">
    <source>
        <dbReference type="EMBL" id="KAK3862153.1"/>
    </source>
</evidence>
<protein>
    <submittedName>
        <fullName evidence="1">Uncharacterized protein</fullName>
    </submittedName>
</protein>
<dbReference type="Proteomes" id="UP001286313">
    <property type="component" value="Unassembled WGS sequence"/>
</dbReference>
<evidence type="ECO:0000313" key="2">
    <source>
        <dbReference type="Proteomes" id="UP001286313"/>
    </source>
</evidence>
<gene>
    <name evidence="1" type="ORF">Pcinc_031960</name>
</gene>